<feature type="transmembrane region" description="Helical" evidence="5">
    <location>
        <begin position="76"/>
        <end position="98"/>
    </location>
</feature>
<dbReference type="GO" id="GO:0004930">
    <property type="term" value="F:G protein-coupled receptor activity"/>
    <property type="evidence" value="ECO:0007669"/>
    <property type="project" value="InterPro"/>
</dbReference>
<dbReference type="PANTHER" id="PTHR46641">
    <property type="entry name" value="FMRFAMIDE RECEPTOR-RELATED"/>
    <property type="match status" value="1"/>
</dbReference>
<evidence type="ECO:0000256" key="4">
    <source>
        <dbReference type="ARBA" id="ARBA00023136"/>
    </source>
</evidence>
<feature type="transmembrane region" description="Helical" evidence="5">
    <location>
        <begin position="45"/>
        <end position="64"/>
    </location>
</feature>
<dbReference type="InterPro" id="IPR000276">
    <property type="entry name" value="GPCR_Rhodpsn"/>
</dbReference>
<sequence length="217" mass="23635">MGDHNLNLQNQTSNIFNESHVHAVNNTTDTDDSIISDTDFDMYGIFMQIIPSLGIVGNVLSFVVSIQLAKSSSFYLYFAVLALSDTAGLIFLGIGIFLDVPVSSVMSKTDAPSICSLPIAMALTFCQLSSWIVVAVSIDRHIAVNYPCSLKKYCTRKRTLLNMAVAFLGILSLNLPVLLPSVSGTTGDQCVIWGRGRYLCLPCTMLTTCGFTEWGRD</sequence>
<evidence type="ECO:0000256" key="1">
    <source>
        <dbReference type="ARBA" id="ARBA00004370"/>
    </source>
</evidence>
<evidence type="ECO:0000256" key="5">
    <source>
        <dbReference type="SAM" id="Phobius"/>
    </source>
</evidence>
<feature type="transmembrane region" description="Helical" evidence="5">
    <location>
        <begin position="159"/>
        <end position="179"/>
    </location>
</feature>
<organism evidence="7 8">
    <name type="scientific">Mizuhopecten yessoensis</name>
    <name type="common">Japanese scallop</name>
    <name type="synonym">Patinopecten yessoensis</name>
    <dbReference type="NCBI Taxonomy" id="6573"/>
    <lineage>
        <taxon>Eukaryota</taxon>
        <taxon>Metazoa</taxon>
        <taxon>Spiralia</taxon>
        <taxon>Lophotrochozoa</taxon>
        <taxon>Mollusca</taxon>
        <taxon>Bivalvia</taxon>
        <taxon>Autobranchia</taxon>
        <taxon>Pteriomorphia</taxon>
        <taxon>Pectinida</taxon>
        <taxon>Pectinoidea</taxon>
        <taxon>Pectinidae</taxon>
        <taxon>Mizuhopecten</taxon>
    </lineage>
</organism>
<protein>
    <recommendedName>
        <fullName evidence="6">G-protein coupled receptors family 1 profile domain-containing protein</fullName>
    </recommendedName>
</protein>
<evidence type="ECO:0000259" key="6">
    <source>
        <dbReference type="PROSITE" id="PS50262"/>
    </source>
</evidence>
<evidence type="ECO:0000256" key="2">
    <source>
        <dbReference type="ARBA" id="ARBA00022692"/>
    </source>
</evidence>
<dbReference type="AlphaFoldDB" id="A0A210QUD5"/>
<evidence type="ECO:0000256" key="3">
    <source>
        <dbReference type="ARBA" id="ARBA00022989"/>
    </source>
</evidence>
<keyword evidence="3 5" id="KW-1133">Transmembrane helix</keyword>
<dbReference type="InterPro" id="IPR052954">
    <property type="entry name" value="GPCR-Ligand_Int"/>
</dbReference>
<comment type="subcellular location">
    <subcellularLocation>
        <location evidence="1">Membrane</location>
    </subcellularLocation>
</comment>
<comment type="caution">
    <text evidence="7">The sequence shown here is derived from an EMBL/GenBank/DDBJ whole genome shotgun (WGS) entry which is preliminary data.</text>
</comment>
<name>A0A210QUD5_MIZYE</name>
<dbReference type="PROSITE" id="PS50262">
    <property type="entry name" value="G_PROTEIN_RECEP_F1_2"/>
    <property type="match status" value="1"/>
</dbReference>
<keyword evidence="4 5" id="KW-0472">Membrane</keyword>
<keyword evidence="8" id="KW-1185">Reference proteome</keyword>
<dbReference type="GO" id="GO:0016020">
    <property type="term" value="C:membrane"/>
    <property type="evidence" value="ECO:0007669"/>
    <property type="project" value="UniProtKB-SubCell"/>
</dbReference>
<proteinExistence type="predicted"/>
<feature type="domain" description="G-protein coupled receptors family 1 profile" evidence="6">
    <location>
        <begin position="57"/>
        <end position="217"/>
    </location>
</feature>
<gene>
    <name evidence="7" type="ORF">KP79_PYT25530</name>
</gene>
<dbReference type="PROSITE" id="PS00237">
    <property type="entry name" value="G_PROTEIN_RECEP_F1_1"/>
    <property type="match status" value="1"/>
</dbReference>
<dbReference type="InterPro" id="IPR017452">
    <property type="entry name" value="GPCR_Rhodpsn_7TM"/>
</dbReference>
<dbReference type="Pfam" id="PF00001">
    <property type="entry name" value="7tm_1"/>
    <property type="match status" value="1"/>
</dbReference>
<dbReference type="OrthoDB" id="9990906at2759"/>
<evidence type="ECO:0000313" key="7">
    <source>
        <dbReference type="EMBL" id="OWF52345.1"/>
    </source>
</evidence>
<dbReference type="Proteomes" id="UP000242188">
    <property type="component" value="Unassembled WGS sequence"/>
</dbReference>
<accession>A0A210QUD5</accession>
<dbReference type="SUPFAM" id="SSF81321">
    <property type="entry name" value="Family A G protein-coupled receptor-like"/>
    <property type="match status" value="1"/>
</dbReference>
<evidence type="ECO:0000313" key="8">
    <source>
        <dbReference type="Proteomes" id="UP000242188"/>
    </source>
</evidence>
<reference evidence="7 8" key="1">
    <citation type="journal article" date="2017" name="Nat. Ecol. Evol.">
        <title>Scallop genome provides insights into evolution of bilaterian karyotype and development.</title>
        <authorList>
            <person name="Wang S."/>
            <person name="Zhang J."/>
            <person name="Jiao W."/>
            <person name="Li J."/>
            <person name="Xun X."/>
            <person name="Sun Y."/>
            <person name="Guo X."/>
            <person name="Huan P."/>
            <person name="Dong B."/>
            <person name="Zhang L."/>
            <person name="Hu X."/>
            <person name="Sun X."/>
            <person name="Wang J."/>
            <person name="Zhao C."/>
            <person name="Wang Y."/>
            <person name="Wang D."/>
            <person name="Huang X."/>
            <person name="Wang R."/>
            <person name="Lv J."/>
            <person name="Li Y."/>
            <person name="Zhang Z."/>
            <person name="Liu B."/>
            <person name="Lu W."/>
            <person name="Hui Y."/>
            <person name="Liang J."/>
            <person name="Zhou Z."/>
            <person name="Hou R."/>
            <person name="Li X."/>
            <person name="Liu Y."/>
            <person name="Li H."/>
            <person name="Ning X."/>
            <person name="Lin Y."/>
            <person name="Zhao L."/>
            <person name="Xing Q."/>
            <person name="Dou J."/>
            <person name="Li Y."/>
            <person name="Mao J."/>
            <person name="Guo H."/>
            <person name="Dou H."/>
            <person name="Li T."/>
            <person name="Mu C."/>
            <person name="Jiang W."/>
            <person name="Fu Q."/>
            <person name="Fu X."/>
            <person name="Miao Y."/>
            <person name="Liu J."/>
            <person name="Yu Q."/>
            <person name="Li R."/>
            <person name="Liao H."/>
            <person name="Li X."/>
            <person name="Kong Y."/>
            <person name="Jiang Z."/>
            <person name="Chourrout D."/>
            <person name="Li R."/>
            <person name="Bao Z."/>
        </authorList>
    </citation>
    <scope>NUCLEOTIDE SEQUENCE [LARGE SCALE GENOMIC DNA]</scope>
    <source>
        <strain evidence="7 8">PY_sf001</strain>
    </source>
</reference>
<keyword evidence="2 5" id="KW-0812">Transmembrane</keyword>
<dbReference type="Gene3D" id="1.20.1070.10">
    <property type="entry name" value="Rhodopsin 7-helix transmembrane proteins"/>
    <property type="match status" value="1"/>
</dbReference>
<feature type="transmembrane region" description="Helical" evidence="5">
    <location>
        <begin position="118"/>
        <end position="138"/>
    </location>
</feature>
<dbReference type="EMBL" id="NEDP02001821">
    <property type="protein sequence ID" value="OWF52345.1"/>
    <property type="molecule type" value="Genomic_DNA"/>
</dbReference>